<dbReference type="EMBL" id="CACVAY010000001">
    <property type="protein sequence ID" value="CAA6800030.1"/>
    <property type="molecule type" value="Genomic_DNA"/>
</dbReference>
<gene>
    <name evidence="1" type="ORF">HELGO_WM27704</name>
</gene>
<protein>
    <recommendedName>
        <fullName evidence="2">Response regulatory domain-containing protein</fullName>
    </recommendedName>
</protein>
<dbReference type="AlphaFoldDB" id="A0A6S6RXJ9"/>
<evidence type="ECO:0000313" key="1">
    <source>
        <dbReference type="EMBL" id="CAA6800030.1"/>
    </source>
</evidence>
<reference evidence="1" key="1">
    <citation type="submission" date="2020-01" db="EMBL/GenBank/DDBJ databases">
        <authorList>
            <person name="Meier V. D."/>
            <person name="Meier V D."/>
        </authorList>
    </citation>
    <scope>NUCLEOTIDE SEQUENCE</scope>
    <source>
        <strain evidence="1">HLG_WM_MAG_07</strain>
    </source>
</reference>
<accession>A0A6S6RXJ9</accession>
<proteinExistence type="predicted"/>
<name>A0A6S6RXJ9_9GAMM</name>
<dbReference type="SUPFAM" id="SSF52172">
    <property type="entry name" value="CheY-like"/>
    <property type="match status" value="1"/>
</dbReference>
<organism evidence="1">
    <name type="scientific">uncultured Thiotrichaceae bacterium</name>
    <dbReference type="NCBI Taxonomy" id="298394"/>
    <lineage>
        <taxon>Bacteria</taxon>
        <taxon>Pseudomonadati</taxon>
        <taxon>Pseudomonadota</taxon>
        <taxon>Gammaproteobacteria</taxon>
        <taxon>Thiotrichales</taxon>
        <taxon>Thiotrichaceae</taxon>
        <taxon>environmental samples</taxon>
    </lineage>
</organism>
<evidence type="ECO:0008006" key="2">
    <source>
        <dbReference type="Google" id="ProtNLM"/>
    </source>
</evidence>
<feature type="non-terminal residue" evidence="1">
    <location>
        <position position="1"/>
    </location>
</feature>
<sequence>ASGMDDYMSKPYTLDTMHATLSKWIEQSAEEDVDSYLLEILDA</sequence>
<dbReference type="InterPro" id="IPR011006">
    <property type="entry name" value="CheY-like_superfamily"/>
</dbReference>